<evidence type="ECO:0000313" key="2">
    <source>
        <dbReference type="Proteomes" id="UP001153636"/>
    </source>
</evidence>
<name>A0A9P0CPC6_9CUCU</name>
<sequence>MSYTFTLSGKSSVLSDDFNPPIYLDDGEYEIGLANFDTFNNIPNIDEKNNVLVWGKNNEYRYEIPIGAYEISDIIKIIEREMFQIAITTTQITPDERTSKVTIKSTEWINFEVDHSIGSLFGFTKIKLEPNIIHSSVYSINILKVNTICIDANIAIGSFLNGNPVHIIHQFFPQVPNGYKIVEQPLTILYYPITIKTISNITVRVLDQDLSLVNFQNETITVRLHLRKSG</sequence>
<keyword evidence="2" id="KW-1185">Reference proteome</keyword>
<dbReference type="EMBL" id="OV651814">
    <property type="protein sequence ID" value="CAH1107052.1"/>
    <property type="molecule type" value="Genomic_DNA"/>
</dbReference>
<reference evidence="1" key="1">
    <citation type="submission" date="2022-01" db="EMBL/GenBank/DDBJ databases">
        <authorList>
            <person name="King R."/>
        </authorList>
    </citation>
    <scope>NUCLEOTIDE SEQUENCE</scope>
</reference>
<dbReference type="AlphaFoldDB" id="A0A9P0CPC6"/>
<evidence type="ECO:0000313" key="1">
    <source>
        <dbReference type="EMBL" id="CAH1107052.1"/>
    </source>
</evidence>
<dbReference type="Proteomes" id="UP001153636">
    <property type="component" value="Chromosome 2"/>
</dbReference>
<gene>
    <name evidence="1" type="ORF">PSYICH_LOCUS6713</name>
</gene>
<dbReference type="OrthoDB" id="6767358at2759"/>
<organism evidence="1 2">
    <name type="scientific">Psylliodes chrysocephalus</name>
    <dbReference type="NCBI Taxonomy" id="3402493"/>
    <lineage>
        <taxon>Eukaryota</taxon>
        <taxon>Metazoa</taxon>
        <taxon>Ecdysozoa</taxon>
        <taxon>Arthropoda</taxon>
        <taxon>Hexapoda</taxon>
        <taxon>Insecta</taxon>
        <taxon>Pterygota</taxon>
        <taxon>Neoptera</taxon>
        <taxon>Endopterygota</taxon>
        <taxon>Coleoptera</taxon>
        <taxon>Polyphaga</taxon>
        <taxon>Cucujiformia</taxon>
        <taxon>Chrysomeloidea</taxon>
        <taxon>Chrysomelidae</taxon>
        <taxon>Galerucinae</taxon>
        <taxon>Alticini</taxon>
        <taxon>Psylliodes</taxon>
    </lineage>
</organism>
<accession>A0A9P0CPC6</accession>
<proteinExistence type="predicted"/>
<protein>
    <submittedName>
        <fullName evidence="1">Uncharacterized protein</fullName>
    </submittedName>
</protein>